<evidence type="ECO:0000313" key="2">
    <source>
        <dbReference type="EMBL" id="KAJ7427694.1"/>
    </source>
</evidence>
<reference evidence="2" key="1">
    <citation type="submission" date="2019-10" db="EMBL/GenBank/DDBJ databases">
        <authorList>
            <person name="Soares A.E.R."/>
            <person name="Aleixo A."/>
            <person name="Schneider P."/>
            <person name="Miyaki C.Y."/>
            <person name="Schneider M.P."/>
            <person name="Mello C."/>
            <person name="Vasconcelos A.T.R."/>
        </authorList>
    </citation>
    <scope>NUCLEOTIDE SEQUENCE</scope>
    <source>
        <tissue evidence="2">Muscle</tissue>
    </source>
</reference>
<keyword evidence="3" id="KW-1185">Reference proteome</keyword>
<evidence type="ECO:0000256" key="1">
    <source>
        <dbReference type="SAM" id="MobiDB-lite"/>
    </source>
</evidence>
<protein>
    <submittedName>
        <fullName evidence="2">Uncharacterized protein</fullName>
    </submittedName>
</protein>
<feature type="region of interest" description="Disordered" evidence="1">
    <location>
        <begin position="51"/>
        <end position="88"/>
    </location>
</feature>
<feature type="compositionally biased region" description="Basic and acidic residues" evidence="1">
    <location>
        <begin position="51"/>
        <end position="63"/>
    </location>
</feature>
<sequence>MDIKIVLQEDGKEKDRFHAHECRLSDVFLPPSESGKEQQLCCKTQKSFREAVRDRKGRADGSAEKQTSNTGGDVSGSSSTREQDVHKA</sequence>
<comment type="caution">
    <text evidence="2">The sequence shown here is derived from an EMBL/GenBank/DDBJ whole genome shotgun (WGS) entry which is preliminary data.</text>
</comment>
<dbReference type="Proteomes" id="UP001145742">
    <property type="component" value="Unassembled WGS sequence"/>
</dbReference>
<name>A0ABQ9DXN6_9PASS</name>
<dbReference type="EMBL" id="WHWB01031855">
    <property type="protein sequence ID" value="KAJ7427694.1"/>
    <property type="molecule type" value="Genomic_DNA"/>
</dbReference>
<organism evidence="2 3">
    <name type="scientific">Willisornis vidua</name>
    <name type="common">Xingu scale-backed antbird</name>
    <dbReference type="NCBI Taxonomy" id="1566151"/>
    <lineage>
        <taxon>Eukaryota</taxon>
        <taxon>Metazoa</taxon>
        <taxon>Chordata</taxon>
        <taxon>Craniata</taxon>
        <taxon>Vertebrata</taxon>
        <taxon>Euteleostomi</taxon>
        <taxon>Archelosauria</taxon>
        <taxon>Archosauria</taxon>
        <taxon>Dinosauria</taxon>
        <taxon>Saurischia</taxon>
        <taxon>Theropoda</taxon>
        <taxon>Coelurosauria</taxon>
        <taxon>Aves</taxon>
        <taxon>Neognathae</taxon>
        <taxon>Neoaves</taxon>
        <taxon>Telluraves</taxon>
        <taxon>Australaves</taxon>
        <taxon>Passeriformes</taxon>
        <taxon>Thamnophilidae</taxon>
        <taxon>Willisornis</taxon>
    </lineage>
</organism>
<evidence type="ECO:0000313" key="3">
    <source>
        <dbReference type="Proteomes" id="UP001145742"/>
    </source>
</evidence>
<proteinExistence type="predicted"/>
<accession>A0ABQ9DXN6</accession>
<feature type="compositionally biased region" description="Polar residues" evidence="1">
    <location>
        <begin position="64"/>
        <end position="80"/>
    </location>
</feature>
<gene>
    <name evidence="2" type="ORF">WISP_04704</name>
</gene>